<dbReference type="EMBL" id="LBWB01000034">
    <property type="protein sequence ID" value="KKQ98830.1"/>
    <property type="molecule type" value="Genomic_DNA"/>
</dbReference>
<reference evidence="1 2" key="1">
    <citation type="journal article" date="2015" name="Nature">
        <title>rRNA introns, odd ribosomes, and small enigmatic genomes across a large radiation of phyla.</title>
        <authorList>
            <person name="Brown C.T."/>
            <person name="Hug L.A."/>
            <person name="Thomas B.C."/>
            <person name="Sharon I."/>
            <person name="Castelle C.J."/>
            <person name="Singh A."/>
            <person name="Wilkins M.J."/>
            <person name="Williams K.H."/>
            <person name="Banfield J.F."/>
        </authorList>
    </citation>
    <scope>NUCLEOTIDE SEQUENCE [LARGE SCALE GENOMIC DNA]</scope>
</reference>
<comment type="caution">
    <text evidence="1">The sequence shown here is derived from an EMBL/GenBank/DDBJ whole genome shotgun (WGS) entry which is preliminary data.</text>
</comment>
<accession>A0A0G0MER3</accession>
<organism evidence="1 2">
    <name type="scientific">Candidatus Woesebacteria bacterium GW2011_GWB1_39_12</name>
    <dbReference type="NCBI Taxonomy" id="1618574"/>
    <lineage>
        <taxon>Bacteria</taxon>
        <taxon>Candidatus Woeseibacteriota</taxon>
    </lineage>
</organism>
<gene>
    <name evidence="1" type="ORF">UT24_C0034G0008</name>
</gene>
<evidence type="ECO:0000313" key="2">
    <source>
        <dbReference type="Proteomes" id="UP000033881"/>
    </source>
</evidence>
<name>A0A0G0MER3_9BACT</name>
<proteinExistence type="predicted"/>
<dbReference type="STRING" id="1618574.UT24_C0034G0008"/>
<evidence type="ECO:0000313" key="1">
    <source>
        <dbReference type="EMBL" id="KKQ98830.1"/>
    </source>
</evidence>
<dbReference type="AlphaFoldDB" id="A0A0G0MER3"/>
<protein>
    <submittedName>
        <fullName evidence="1">Uncharacterized protein</fullName>
    </submittedName>
</protein>
<dbReference type="Proteomes" id="UP000033881">
    <property type="component" value="Unassembled WGS sequence"/>
</dbReference>
<sequence>MALVDALKYPQGLYSDVAPHLVPSGNSESGGGLLAMSNVNTSYKIGSILKRPGYGKIGTALEAGKSILSLHNFRQSTSIQKMLATVDDATSDDTQLFYGTGGSWTEITGAETAWANKAGIAVEMEDFLGYCFFVGWGSTDGFITPSSLTGTTFSTSTNVTSMPNAKFITRYRDRLYIANTDISGTATPYRVYYSSIPTAGAITWTVATDFFDVDYSEAITGISTNWDRLMVFTEYRAYMVTQSPLTKKQVWDTGCSAHRTIKNLGALMIWANRDGVYVSQGGSYPQNVAGRAIDFIRYSNMTTAFAEIVDEEYHLYLGAVTVNGISYANCSLILSLPTMTWRLNEYADTLGSMGKFYATGQDSLYLGATDGEIHKLGKYIDSTLQKTDNGTPIHSFFQTGHMDFGMPSGIKRFNKIFAYADRAQGLFLRARAVDENAQAVTKWMPLGELKKYISEFQVNPEKGYFLQVEGAENGSNEYWSFYGFTAEIEIDRPPQK</sequence>